<evidence type="ECO:0000256" key="2">
    <source>
        <dbReference type="ARBA" id="ARBA00022827"/>
    </source>
</evidence>
<dbReference type="EMBL" id="JBHUCO010000041">
    <property type="protein sequence ID" value="MFD1521848.1"/>
    <property type="molecule type" value="Genomic_DNA"/>
</dbReference>
<dbReference type="SUPFAM" id="SSF56176">
    <property type="entry name" value="FAD-binding/transporter-associated domain-like"/>
    <property type="match status" value="1"/>
</dbReference>
<accession>A0ABW4F2R1</accession>
<dbReference type="PANTHER" id="PTHR42659:SF2">
    <property type="entry name" value="XANTHINE DEHYDROGENASE SUBUNIT C-RELATED"/>
    <property type="match status" value="1"/>
</dbReference>
<dbReference type="InterPro" id="IPR016166">
    <property type="entry name" value="FAD-bd_PCMH"/>
</dbReference>
<dbReference type="InterPro" id="IPR016167">
    <property type="entry name" value="FAD-bd_PCMH_sub1"/>
</dbReference>
<comment type="caution">
    <text evidence="5">The sequence shown here is derived from an EMBL/GenBank/DDBJ whole genome shotgun (WGS) entry which is preliminary data.</text>
</comment>
<name>A0ABW4F2R1_9PSEU</name>
<dbReference type="Pfam" id="PF00941">
    <property type="entry name" value="FAD_binding_5"/>
    <property type="match status" value="1"/>
</dbReference>
<dbReference type="InterPro" id="IPR051312">
    <property type="entry name" value="Diverse_Substr_Oxidored"/>
</dbReference>
<dbReference type="Proteomes" id="UP001597114">
    <property type="component" value="Unassembled WGS sequence"/>
</dbReference>
<organism evidence="5 6">
    <name type="scientific">Pseudonocardia yunnanensis</name>
    <dbReference type="NCBI Taxonomy" id="58107"/>
    <lineage>
        <taxon>Bacteria</taxon>
        <taxon>Bacillati</taxon>
        <taxon>Actinomycetota</taxon>
        <taxon>Actinomycetes</taxon>
        <taxon>Pseudonocardiales</taxon>
        <taxon>Pseudonocardiaceae</taxon>
        <taxon>Pseudonocardia</taxon>
    </lineage>
</organism>
<dbReference type="Gene3D" id="3.30.465.10">
    <property type="match status" value="1"/>
</dbReference>
<dbReference type="PANTHER" id="PTHR42659">
    <property type="entry name" value="XANTHINE DEHYDROGENASE SUBUNIT C-RELATED"/>
    <property type="match status" value="1"/>
</dbReference>
<keyword evidence="2" id="KW-0274">FAD</keyword>
<evidence type="ECO:0000313" key="5">
    <source>
        <dbReference type="EMBL" id="MFD1521848.1"/>
    </source>
</evidence>
<feature type="domain" description="FAD-binding PCMH-type" evidence="4">
    <location>
        <begin position="1"/>
        <end position="176"/>
    </location>
</feature>
<sequence length="276" mass="29439">MKPAPFTYHRPASVAEAVQLLHALEDAKVLAGGQSLLPIMNMRLAEPSHLVDITGIAELRTPAVDDAGARYGSATTHMMVEDQLVPDVTDGLLPHAAAGIGYRAVRTRGTVGGSLAHSDSSAEWPTVMSALDAAVLAVSTRGQRRIPVRELLIGFFSTTLDVDELIVAVEVPRLSPDTTWGMYKMARKPGEFAESLAVALRRPDGDELWLGAARDTPVRLRHTETVIADRPAPETTVADLVDAVGADTGSEGHSRQLHAVATLRALRAAEREASHA</sequence>
<dbReference type="RefSeq" id="WP_344722233.1">
    <property type="nucleotide sequence ID" value="NZ_BAAAUS010000010.1"/>
</dbReference>
<evidence type="ECO:0000256" key="3">
    <source>
        <dbReference type="ARBA" id="ARBA00023002"/>
    </source>
</evidence>
<dbReference type="Gene3D" id="3.30.43.10">
    <property type="entry name" value="Uridine Diphospho-n-acetylenolpyruvylglucosamine Reductase, domain 2"/>
    <property type="match status" value="1"/>
</dbReference>
<dbReference type="InterPro" id="IPR016169">
    <property type="entry name" value="FAD-bd_PCMH_sub2"/>
</dbReference>
<evidence type="ECO:0000256" key="1">
    <source>
        <dbReference type="ARBA" id="ARBA00022630"/>
    </source>
</evidence>
<keyword evidence="1" id="KW-0285">Flavoprotein</keyword>
<dbReference type="InterPro" id="IPR036318">
    <property type="entry name" value="FAD-bd_PCMH-like_sf"/>
</dbReference>
<gene>
    <name evidence="5" type="ORF">ACFSJD_30435</name>
</gene>
<dbReference type="SUPFAM" id="SSF55447">
    <property type="entry name" value="CO dehydrogenase flavoprotein C-terminal domain-like"/>
    <property type="match status" value="1"/>
</dbReference>
<proteinExistence type="predicted"/>
<keyword evidence="6" id="KW-1185">Reference proteome</keyword>
<dbReference type="InterPro" id="IPR036683">
    <property type="entry name" value="CO_DH_flav_C_dom_sf"/>
</dbReference>
<dbReference type="PROSITE" id="PS51387">
    <property type="entry name" value="FAD_PCMH"/>
    <property type="match status" value="1"/>
</dbReference>
<evidence type="ECO:0000313" key="6">
    <source>
        <dbReference type="Proteomes" id="UP001597114"/>
    </source>
</evidence>
<evidence type="ECO:0000259" key="4">
    <source>
        <dbReference type="PROSITE" id="PS51387"/>
    </source>
</evidence>
<reference evidence="6" key="1">
    <citation type="journal article" date="2019" name="Int. J. Syst. Evol. Microbiol.">
        <title>The Global Catalogue of Microorganisms (GCM) 10K type strain sequencing project: providing services to taxonomists for standard genome sequencing and annotation.</title>
        <authorList>
            <consortium name="The Broad Institute Genomics Platform"/>
            <consortium name="The Broad Institute Genome Sequencing Center for Infectious Disease"/>
            <person name="Wu L."/>
            <person name="Ma J."/>
        </authorList>
    </citation>
    <scope>NUCLEOTIDE SEQUENCE [LARGE SCALE GENOMIC DNA]</scope>
    <source>
        <strain evidence="6">CCM 7043</strain>
    </source>
</reference>
<dbReference type="InterPro" id="IPR002346">
    <property type="entry name" value="Mopterin_DH_FAD-bd"/>
</dbReference>
<keyword evidence="3" id="KW-0560">Oxidoreductase</keyword>
<protein>
    <submittedName>
        <fullName evidence="5">FAD binding domain-containing protein</fullName>
    </submittedName>
</protein>